<sequence length="81" mass="9092">MALEGSEADLFGNLPSESFPEWASIPELLTAIEAEIGRSGRQQIEKMLDGRKLPEFVNVQDLLFAIQEELDSPYFSSYLRG</sequence>
<reference evidence="1" key="1">
    <citation type="submission" date="2024-02" db="EMBL/GenBank/DDBJ databases">
        <authorList>
            <consortium name="ELIXIR-Norway"/>
            <consortium name="Elixir Norway"/>
        </authorList>
    </citation>
    <scope>NUCLEOTIDE SEQUENCE</scope>
</reference>
<organism evidence="1 2">
    <name type="scientific">Sphagnum troendelagicum</name>
    <dbReference type="NCBI Taxonomy" id="128251"/>
    <lineage>
        <taxon>Eukaryota</taxon>
        <taxon>Viridiplantae</taxon>
        <taxon>Streptophyta</taxon>
        <taxon>Embryophyta</taxon>
        <taxon>Bryophyta</taxon>
        <taxon>Sphagnophytina</taxon>
        <taxon>Sphagnopsida</taxon>
        <taxon>Sphagnales</taxon>
        <taxon>Sphagnaceae</taxon>
        <taxon>Sphagnum</taxon>
    </lineage>
</organism>
<evidence type="ECO:0000313" key="1">
    <source>
        <dbReference type="EMBL" id="CAK9203271.1"/>
    </source>
</evidence>
<keyword evidence="2" id="KW-1185">Reference proteome</keyword>
<evidence type="ECO:0000313" key="2">
    <source>
        <dbReference type="Proteomes" id="UP001497512"/>
    </source>
</evidence>
<gene>
    <name evidence="1" type="ORF">CSSPTR1EN2_LOCUS6803</name>
</gene>
<proteinExistence type="predicted"/>
<name>A0ABP0TRI5_9BRYO</name>
<dbReference type="Proteomes" id="UP001497512">
    <property type="component" value="Chromosome 14"/>
</dbReference>
<dbReference type="EMBL" id="OZ019906">
    <property type="protein sequence ID" value="CAK9203271.1"/>
    <property type="molecule type" value="Genomic_DNA"/>
</dbReference>
<accession>A0ABP0TRI5</accession>
<protein>
    <submittedName>
        <fullName evidence="1">Uncharacterized protein</fullName>
    </submittedName>
</protein>